<dbReference type="Proteomes" id="UP000580250">
    <property type="component" value="Unassembled WGS sequence"/>
</dbReference>
<evidence type="ECO:0000256" key="6">
    <source>
        <dbReference type="ARBA" id="ARBA00050849"/>
    </source>
</evidence>
<evidence type="ECO:0000256" key="11">
    <source>
        <dbReference type="ARBA" id="ARBA00052335"/>
    </source>
</evidence>
<evidence type="ECO:0000256" key="4">
    <source>
        <dbReference type="ARBA" id="ARBA00039114"/>
    </source>
</evidence>
<proteinExistence type="inferred from homology"/>
<dbReference type="InterPro" id="IPR016181">
    <property type="entry name" value="Acyl_CoA_acyltransferase"/>
</dbReference>
<evidence type="ECO:0000313" key="14">
    <source>
        <dbReference type="EMBL" id="CAD2198659.1"/>
    </source>
</evidence>
<evidence type="ECO:0000256" key="5">
    <source>
        <dbReference type="ARBA" id="ARBA00050189"/>
    </source>
</evidence>
<gene>
    <name evidence="14" type="ORF">MENT_LOCUS51989</name>
</gene>
<dbReference type="OrthoDB" id="41532at2759"/>
<evidence type="ECO:0000256" key="3">
    <source>
        <dbReference type="ARBA" id="ARBA00038182"/>
    </source>
</evidence>
<comment type="similarity">
    <text evidence="3">Belongs to the acetyltransferase family. AANAT subfamily.</text>
</comment>
<dbReference type="PANTHER" id="PTHR20905">
    <property type="entry name" value="N-ACETYLTRANSFERASE-RELATED"/>
    <property type="match status" value="1"/>
</dbReference>
<dbReference type="AlphaFoldDB" id="A0A6V7XH30"/>
<dbReference type="Pfam" id="PF00583">
    <property type="entry name" value="Acetyltransf_1"/>
    <property type="match status" value="1"/>
</dbReference>
<protein>
    <recommendedName>
        <fullName evidence="4">aralkylamine N-acetyltransferase</fullName>
        <ecNumber evidence="4">2.3.1.87</ecNumber>
    </recommendedName>
</protein>
<evidence type="ECO:0000313" key="15">
    <source>
        <dbReference type="Proteomes" id="UP000580250"/>
    </source>
</evidence>
<accession>A0A6V7XH30</accession>
<dbReference type="FunFam" id="3.40.630.30:FF:000046">
    <property type="entry name" value="Dopamine N-acetyltransferase"/>
    <property type="match status" value="1"/>
</dbReference>
<comment type="caution">
    <text evidence="14">The sequence shown here is derived from an EMBL/GenBank/DDBJ whole genome shotgun (WGS) entry which is preliminary data.</text>
</comment>
<dbReference type="SUPFAM" id="SSF55729">
    <property type="entry name" value="Acyl-CoA N-acyltransferases (Nat)"/>
    <property type="match status" value="1"/>
</dbReference>
<comment type="catalytic activity">
    <reaction evidence="5">
        <text>dopamine + (9Z)-octadecenoyl-CoA = N-(9Z-octadecanoyl)-dopamine + CoA + H(+)</text>
        <dbReference type="Rhea" id="RHEA:51380"/>
        <dbReference type="ChEBI" id="CHEBI:15378"/>
        <dbReference type="ChEBI" id="CHEBI:31883"/>
        <dbReference type="ChEBI" id="CHEBI:57287"/>
        <dbReference type="ChEBI" id="CHEBI:57387"/>
        <dbReference type="ChEBI" id="CHEBI:59905"/>
    </reaction>
    <physiologicalReaction direction="left-to-right" evidence="5">
        <dbReference type="Rhea" id="RHEA:51381"/>
    </physiologicalReaction>
</comment>
<dbReference type="PROSITE" id="PS51186">
    <property type="entry name" value="GNAT"/>
    <property type="match status" value="1"/>
</dbReference>
<comment type="catalytic activity">
    <reaction evidence="8">
        <text>dopamine + acetyl-CoA = N-acetyldopamine + CoA + H(+)</text>
        <dbReference type="Rhea" id="RHEA:51388"/>
        <dbReference type="ChEBI" id="CHEBI:15378"/>
        <dbReference type="ChEBI" id="CHEBI:57287"/>
        <dbReference type="ChEBI" id="CHEBI:57288"/>
        <dbReference type="ChEBI" id="CHEBI:59905"/>
        <dbReference type="ChEBI" id="CHEBI:125678"/>
    </reaction>
    <physiologicalReaction direction="left-to-right" evidence="8">
        <dbReference type="Rhea" id="RHEA:51389"/>
    </physiologicalReaction>
</comment>
<dbReference type="Gene3D" id="3.40.630.30">
    <property type="match status" value="1"/>
</dbReference>
<dbReference type="EMBL" id="CAJEWN010001588">
    <property type="protein sequence ID" value="CAD2198659.1"/>
    <property type="molecule type" value="Genomic_DNA"/>
</dbReference>
<comment type="catalytic activity">
    <reaction evidence="10">
        <text>serotonin + hexadecanoyl-CoA = N-hexadecanoyl-serotonin + CoA + H(+)</text>
        <dbReference type="Rhea" id="RHEA:51384"/>
        <dbReference type="ChEBI" id="CHEBI:15378"/>
        <dbReference type="ChEBI" id="CHEBI:57287"/>
        <dbReference type="ChEBI" id="CHEBI:57379"/>
        <dbReference type="ChEBI" id="CHEBI:134059"/>
        <dbReference type="ChEBI" id="CHEBI:350546"/>
    </reaction>
    <physiologicalReaction direction="left-to-right" evidence="10">
        <dbReference type="Rhea" id="RHEA:51385"/>
    </physiologicalReaction>
</comment>
<organism evidence="14 15">
    <name type="scientific">Meloidogyne enterolobii</name>
    <name type="common">Root-knot nematode worm</name>
    <name type="synonym">Meloidogyne mayaguensis</name>
    <dbReference type="NCBI Taxonomy" id="390850"/>
    <lineage>
        <taxon>Eukaryota</taxon>
        <taxon>Metazoa</taxon>
        <taxon>Ecdysozoa</taxon>
        <taxon>Nematoda</taxon>
        <taxon>Chromadorea</taxon>
        <taxon>Rhabditida</taxon>
        <taxon>Tylenchina</taxon>
        <taxon>Tylenchomorpha</taxon>
        <taxon>Tylenchoidea</taxon>
        <taxon>Meloidogynidae</taxon>
        <taxon>Meloidogyninae</taxon>
        <taxon>Meloidogyne</taxon>
    </lineage>
</organism>
<evidence type="ECO:0000256" key="10">
    <source>
        <dbReference type="ARBA" id="ARBA00052178"/>
    </source>
</evidence>
<feature type="domain" description="N-acetyltransferase" evidence="13">
    <location>
        <begin position="163"/>
        <end position="244"/>
    </location>
</feature>
<keyword evidence="1" id="KW-0808">Transferase</keyword>
<name>A0A6V7XH30_MELEN</name>
<evidence type="ECO:0000256" key="9">
    <source>
        <dbReference type="ARBA" id="ARBA00051823"/>
    </source>
</evidence>
<comment type="pathway">
    <text evidence="2">Aromatic compound metabolism; melatonin biosynthesis; melatonin from serotonin: step 1/2.</text>
</comment>
<reference evidence="14 15" key="1">
    <citation type="submission" date="2020-08" db="EMBL/GenBank/DDBJ databases">
        <authorList>
            <person name="Koutsovoulos G."/>
            <person name="Danchin GJ E."/>
        </authorList>
    </citation>
    <scope>NUCLEOTIDE SEQUENCE [LARGE SCALE GENOMIC DNA]</scope>
</reference>
<dbReference type="PANTHER" id="PTHR20905:SF30">
    <property type="entry name" value="N-ACETYLTRANSFERASE DOMAIN-CONTAINING PROTEIN"/>
    <property type="match status" value="1"/>
</dbReference>
<comment type="catalytic activity">
    <reaction evidence="11">
        <text>dopamine + hexadecanoyl-CoA = N-hexadecanoyl-dopamine + CoA + H(+)</text>
        <dbReference type="Rhea" id="RHEA:51376"/>
        <dbReference type="ChEBI" id="CHEBI:15378"/>
        <dbReference type="ChEBI" id="CHEBI:57287"/>
        <dbReference type="ChEBI" id="CHEBI:57379"/>
        <dbReference type="ChEBI" id="CHEBI:59905"/>
        <dbReference type="ChEBI" id="CHEBI:134058"/>
    </reaction>
    <physiologicalReaction direction="left-to-right" evidence="11">
        <dbReference type="Rhea" id="RHEA:51377"/>
    </physiologicalReaction>
</comment>
<comment type="catalytic activity">
    <reaction evidence="12">
        <text>serotonin + acetyl-CoA = N-acetylserotonin + CoA + H(+)</text>
        <dbReference type="Rhea" id="RHEA:25217"/>
        <dbReference type="ChEBI" id="CHEBI:15378"/>
        <dbReference type="ChEBI" id="CHEBI:17697"/>
        <dbReference type="ChEBI" id="CHEBI:57287"/>
        <dbReference type="ChEBI" id="CHEBI:57288"/>
        <dbReference type="ChEBI" id="CHEBI:350546"/>
        <dbReference type="EC" id="2.3.1.87"/>
    </reaction>
    <physiologicalReaction direction="left-to-right" evidence="12">
        <dbReference type="Rhea" id="RHEA:25218"/>
    </physiologicalReaction>
</comment>
<dbReference type="InterPro" id="IPR000182">
    <property type="entry name" value="GNAT_dom"/>
</dbReference>
<comment type="catalytic activity">
    <reaction evidence="6">
        <text>serotonin + octadecanoyl-CoA = N-octadecanoyl-serotonin + CoA + H(+)</text>
        <dbReference type="Rhea" id="RHEA:51400"/>
        <dbReference type="ChEBI" id="CHEBI:15378"/>
        <dbReference type="ChEBI" id="CHEBI:57287"/>
        <dbReference type="ChEBI" id="CHEBI:57394"/>
        <dbReference type="ChEBI" id="CHEBI:134065"/>
        <dbReference type="ChEBI" id="CHEBI:350546"/>
    </reaction>
    <physiologicalReaction direction="left-to-right" evidence="6">
        <dbReference type="Rhea" id="RHEA:51401"/>
    </physiologicalReaction>
</comment>
<sequence length="256" mass="29163">MINNNNINSLLKTNGDNSIYCLNPLTLFNIQKAQQTDLNEILEFIFADFLFAEPLNNSLGLTRFESEKFFESLVTISLKKGLSYLVKDPNSNNKLIAIRLTSIIKRNKKQENGEINGVMNESNLYAKESLNVQKIIGILNAVESKTWDLVPSTINCLASWLIISVSSDYKRRGIAEALLNYNLEEMEKFGCQGLIAEASAFNSQKLFQKMGYSRLFEIKHSDWKGEDGKQIFNCKDGTDKITLEFKQFTKNVKEFI</sequence>
<evidence type="ECO:0000259" key="13">
    <source>
        <dbReference type="PROSITE" id="PS51186"/>
    </source>
</evidence>
<evidence type="ECO:0000256" key="12">
    <source>
        <dbReference type="ARBA" id="ARBA00052491"/>
    </source>
</evidence>
<evidence type="ECO:0000256" key="2">
    <source>
        <dbReference type="ARBA" id="ARBA00037926"/>
    </source>
</evidence>
<evidence type="ECO:0000256" key="7">
    <source>
        <dbReference type="ARBA" id="ARBA00051284"/>
    </source>
</evidence>
<evidence type="ECO:0000256" key="1">
    <source>
        <dbReference type="ARBA" id="ARBA00022679"/>
    </source>
</evidence>
<evidence type="ECO:0000256" key="8">
    <source>
        <dbReference type="ARBA" id="ARBA00051711"/>
    </source>
</evidence>
<comment type="catalytic activity">
    <reaction evidence="7">
        <text>serotonin + (5Z,8Z,11Z,14Z)-eicosatetraenoyl-CoA = N-[(5Z,8Z,11Z,14Z)-eicosatetraenoyl]-serotonin + CoA + H(+)</text>
        <dbReference type="Rhea" id="RHEA:51396"/>
        <dbReference type="ChEBI" id="CHEBI:15378"/>
        <dbReference type="ChEBI" id="CHEBI:57287"/>
        <dbReference type="ChEBI" id="CHEBI:57368"/>
        <dbReference type="ChEBI" id="CHEBI:132255"/>
        <dbReference type="ChEBI" id="CHEBI:350546"/>
    </reaction>
    <physiologicalReaction direction="left-to-right" evidence="7">
        <dbReference type="Rhea" id="RHEA:51397"/>
    </physiologicalReaction>
</comment>
<comment type="catalytic activity">
    <reaction evidence="9">
        <text>serotonin + (9Z)-octadecenoyl-CoA = N-(9Z-octadecenoyl)-serotonin + CoA + H(+)</text>
        <dbReference type="Rhea" id="RHEA:51392"/>
        <dbReference type="ChEBI" id="CHEBI:15378"/>
        <dbReference type="ChEBI" id="CHEBI:57287"/>
        <dbReference type="ChEBI" id="CHEBI:57387"/>
        <dbReference type="ChEBI" id="CHEBI:134064"/>
        <dbReference type="ChEBI" id="CHEBI:350546"/>
    </reaction>
    <physiologicalReaction direction="left-to-right" evidence="9">
        <dbReference type="Rhea" id="RHEA:51393"/>
    </physiologicalReaction>
</comment>
<dbReference type="GO" id="GO:0004059">
    <property type="term" value="F:aralkylamine N-acetyltransferase activity"/>
    <property type="evidence" value="ECO:0007669"/>
    <property type="project" value="UniProtKB-EC"/>
</dbReference>
<dbReference type="EC" id="2.3.1.87" evidence="4"/>